<evidence type="ECO:0000313" key="2">
    <source>
        <dbReference type="Proteomes" id="UP000189674"/>
    </source>
</evidence>
<accession>A0A1U9NPX4</accession>
<evidence type="ECO:0000313" key="1">
    <source>
        <dbReference type="EMBL" id="AQT69768.1"/>
    </source>
</evidence>
<dbReference type="PANTHER" id="PTHR32432:SF3">
    <property type="entry name" value="ETHANOLAMINE UTILIZATION PROTEIN EUTJ"/>
    <property type="match status" value="1"/>
</dbReference>
<dbReference type="KEGG" id="alus:STSP2_02965"/>
<dbReference type="Pfam" id="PF05137">
    <property type="entry name" value="PilN"/>
    <property type="match status" value="1"/>
</dbReference>
<organism evidence="1 2">
    <name type="scientific">Anaerohalosphaera lusitana</name>
    <dbReference type="NCBI Taxonomy" id="1936003"/>
    <lineage>
        <taxon>Bacteria</taxon>
        <taxon>Pseudomonadati</taxon>
        <taxon>Planctomycetota</taxon>
        <taxon>Phycisphaerae</taxon>
        <taxon>Sedimentisphaerales</taxon>
        <taxon>Anaerohalosphaeraceae</taxon>
        <taxon>Anaerohalosphaera</taxon>
    </lineage>
</organism>
<dbReference type="InterPro" id="IPR050696">
    <property type="entry name" value="FtsA/MreB"/>
</dbReference>
<dbReference type="Pfam" id="PF11104">
    <property type="entry name" value="PilM_2"/>
    <property type="match status" value="1"/>
</dbReference>
<dbReference type="EMBL" id="CP019791">
    <property type="protein sequence ID" value="AQT69768.1"/>
    <property type="molecule type" value="Genomic_DNA"/>
</dbReference>
<dbReference type="InterPro" id="IPR007813">
    <property type="entry name" value="PilN"/>
</dbReference>
<gene>
    <name evidence="1" type="ORF">STSP2_02965</name>
</gene>
<dbReference type="Proteomes" id="UP000189674">
    <property type="component" value="Chromosome"/>
</dbReference>
<dbReference type="PANTHER" id="PTHR32432">
    <property type="entry name" value="CELL DIVISION PROTEIN FTSA-RELATED"/>
    <property type="match status" value="1"/>
</dbReference>
<proteinExistence type="predicted"/>
<name>A0A1U9NPX4_9BACT</name>
<reference evidence="2" key="1">
    <citation type="submission" date="2017-02" db="EMBL/GenBank/DDBJ databases">
        <title>Comparative genomics and description of representatives of a novel lineage of planctomycetes thriving in anoxic sediments.</title>
        <authorList>
            <person name="Spring S."/>
            <person name="Bunk B."/>
            <person name="Sproer C."/>
        </authorList>
    </citation>
    <scope>NUCLEOTIDE SEQUENCE [LARGE SCALE GENOMIC DNA]</scope>
    <source>
        <strain evidence="2">ST-NAGAB-D1</strain>
    </source>
</reference>
<dbReference type="AlphaFoldDB" id="A0A1U9NPX4"/>
<dbReference type="STRING" id="1936003.STSP2_02965"/>
<dbReference type="InterPro" id="IPR005883">
    <property type="entry name" value="PilM"/>
</dbReference>
<protein>
    <submittedName>
        <fullName evidence="1">Type IV pilus assembly protein PilM</fullName>
    </submittedName>
</protein>
<keyword evidence="2" id="KW-1185">Reference proteome</keyword>
<dbReference type="Gene3D" id="3.30.420.40">
    <property type="match status" value="1"/>
</dbReference>
<dbReference type="RefSeq" id="WP_146663425.1">
    <property type="nucleotide sequence ID" value="NZ_CP019791.1"/>
</dbReference>
<sequence precursor="true">MLGSSTYLGIDISQTQVSIAHIKKVDDGIRLLKAGSAPVPEGVVKEQSIEDPRVLAKTVRGLLKKHGVRERKAVVSLFAGAGLAQIIDLPEDVPANVAGYVRSQIKNSALLSGKQSHYDFCRLANARSGSSGRVLVGATNAERINRLLKTIRLAKVEPVGVEFPTIAWCRSIYQKVIKPRYSQNVLAVHVRDSQIFFCVFHKHELDFARCVDVNREEGADAVEQCVNEISSIIQYYELDSSLDMRAGWEVIINAGKGCLDGAALRDSLDESLDVNTFLCSDSSFASDTPAQSSKVESASLTAIGLAMKYAHRSICDLEINLVPERDRDIAKLKDVGLKVGNCTAAMLLAMILFSGYQVAQTNETHRAMEERREKSPSADIEKLVRRHRFLNDHLGVLQEKEQAMNEAMKASRTPAYAKILEEISEHTPQNLCITSLYCDDDDTMIIKGDSLDYQSVHYFARLLQESSLFETAAVAETNKHERIKNLLSYRMECKISGREGLQANASE</sequence>